<accession>A0A2T7PYU1</accession>
<organism evidence="2 3">
    <name type="scientific">Pomacea canaliculata</name>
    <name type="common">Golden apple snail</name>
    <dbReference type="NCBI Taxonomy" id="400727"/>
    <lineage>
        <taxon>Eukaryota</taxon>
        <taxon>Metazoa</taxon>
        <taxon>Spiralia</taxon>
        <taxon>Lophotrochozoa</taxon>
        <taxon>Mollusca</taxon>
        <taxon>Gastropoda</taxon>
        <taxon>Caenogastropoda</taxon>
        <taxon>Architaenioglossa</taxon>
        <taxon>Ampullarioidea</taxon>
        <taxon>Ampullariidae</taxon>
        <taxon>Pomacea</taxon>
    </lineage>
</organism>
<dbReference type="Proteomes" id="UP000245119">
    <property type="component" value="Linkage Group LG1"/>
</dbReference>
<name>A0A2T7PYU1_POMCA</name>
<proteinExistence type="predicted"/>
<protein>
    <submittedName>
        <fullName evidence="2">Uncharacterized protein</fullName>
    </submittedName>
</protein>
<dbReference type="AlphaFoldDB" id="A0A2T7PYU1"/>
<comment type="caution">
    <text evidence="2">The sequence shown here is derived from an EMBL/GenBank/DDBJ whole genome shotgun (WGS) entry which is preliminary data.</text>
</comment>
<reference evidence="2 3" key="1">
    <citation type="submission" date="2018-04" db="EMBL/GenBank/DDBJ databases">
        <title>The genome of golden apple snail Pomacea canaliculata provides insight into stress tolerance and invasive adaptation.</title>
        <authorList>
            <person name="Liu C."/>
            <person name="Liu B."/>
            <person name="Ren Y."/>
            <person name="Zhang Y."/>
            <person name="Wang H."/>
            <person name="Li S."/>
            <person name="Jiang F."/>
            <person name="Yin L."/>
            <person name="Zhang G."/>
            <person name="Qian W."/>
            <person name="Fan W."/>
        </authorList>
    </citation>
    <scope>NUCLEOTIDE SEQUENCE [LARGE SCALE GENOMIC DNA]</scope>
    <source>
        <strain evidence="2">SZHN2017</strain>
        <tissue evidence="2">Muscle</tissue>
    </source>
</reference>
<keyword evidence="3" id="KW-1185">Reference proteome</keyword>
<sequence>MQSSAMAGHLTPHDLRVEALSTSRPSTSIDRQSLTSGEGEITQGRTPMDGEENMCRATKL</sequence>
<evidence type="ECO:0000313" key="2">
    <source>
        <dbReference type="EMBL" id="PVD38595.1"/>
    </source>
</evidence>
<feature type="region of interest" description="Disordered" evidence="1">
    <location>
        <begin position="1"/>
        <end position="60"/>
    </location>
</feature>
<feature type="compositionally biased region" description="Polar residues" evidence="1">
    <location>
        <begin position="20"/>
        <end position="36"/>
    </location>
</feature>
<evidence type="ECO:0000313" key="3">
    <source>
        <dbReference type="Proteomes" id="UP000245119"/>
    </source>
</evidence>
<evidence type="ECO:0000256" key="1">
    <source>
        <dbReference type="SAM" id="MobiDB-lite"/>
    </source>
</evidence>
<dbReference type="EMBL" id="PZQS01000001">
    <property type="protein sequence ID" value="PVD38595.1"/>
    <property type="molecule type" value="Genomic_DNA"/>
</dbReference>
<gene>
    <name evidence="2" type="ORF">C0Q70_01211</name>
</gene>